<accession>A0A0D0BE41</accession>
<dbReference type="InterPro" id="IPR000192">
    <property type="entry name" value="Aminotrans_V_dom"/>
</dbReference>
<dbReference type="EMBL" id="KN835141">
    <property type="protein sequence ID" value="KIK48059.1"/>
    <property type="molecule type" value="Genomic_DNA"/>
</dbReference>
<dbReference type="InterPro" id="IPR015421">
    <property type="entry name" value="PyrdxlP-dep_Trfase_major"/>
</dbReference>
<evidence type="ECO:0000259" key="3">
    <source>
        <dbReference type="Pfam" id="PF00266"/>
    </source>
</evidence>
<dbReference type="InterPro" id="IPR015424">
    <property type="entry name" value="PyrdxlP-dep_Trfase"/>
</dbReference>
<dbReference type="InParanoid" id="A0A0D0BE41"/>
<name>A0A0D0BE41_9AGAM</name>
<feature type="compositionally biased region" description="Low complexity" evidence="2">
    <location>
        <begin position="1"/>
        <end position="21"/>
    </location>
</feature>
<feature type="region of interest" description="Disordered" evidence="2">
    <location>
        <begin position="1"/>
        <end position="23"/>
    </location>
</feature>
<dbReference type="PANTHER" id="PTHR43092:SF2">
    <property type="entry name" value="HERCYNYLCYSTEINE SULFOXIDE LYASE"/>
    <property type="match status" value="1"/>
</dbReference>
<evidence type="ECO:0000256" key="2">
    <source>
        <dbReference type="SAM" id="MobiDB-lite"/>
    </source>
</evidence>
<proteinExistence type="predicted"/>
<reference evidence="4 5" key="1">
    <citation type="submission" date="2014-04" db="EMBL/GenBank/DDBJ databases">
        <authorList>
            <consortium name="DOE Joint Genome Institute"/>
            <person name="Kuo A."/>
            <person name="Ruytinx J."/>
            <person name="Rineau F."/>
            <person name="Colpaert J."/>
            <person name="Kohler A."/>
            <person name="Nagy L.G."/>
            <person name="Floudas D."/>
            <person name="Copeland A."/>
            <person name="Barry K.W."/>
            <person name="Cichocki N."/>
            <person name="Veneault-Fourrey C."/>
            <person name="LaButti K."/>
            <person name="Lindquist E.A."/>
            <person name="Lipzen A."/>
            <person name="Lundell T."/>
            <person name="Morin E."/>
            <person name="Murat C."/>
            <person name="Sun H."/>
            <person name="Tunlid A."/>
            <person name="Henrissat B."/>
            <person name="Grigoriev I.V."/>
            <person name="Hibbett D.S."/>
            <person name="Martin F."/>
            <person name="Nordberg H.P."/>
            <person name="Cantor M.N."/>
            <person name="Hua S.X."/>
        </authorList>
    </citation>
    <scope>NUCLEOTIDE SEQUENCE [LARGE SCALE GENOMIC DNA]</scope>
    <source>
        <strain evidence="4 5">UH-Slu-Lm8-n1</strain>
    </source>
</reference>
<dbReference type="Gene3D" id="3.40.640.10">
    <property type="entry name" value="Type I PLP-dependent aspartate aminotransferase-like (Major domain)"/>
    <property type="match status" value="1"/>
</dbReference>
<evidence type="ECO:0000256" key="1">
    <source>
        <dbReference type="ARBA" id="ARBA00022898"/>
    </source>
</evidence>
<dbReference type="OrthoDB" id="5978656at2759"/>
<protein>
    <recommendedName>
        <fullName evidence="3">Aminotransferase class V domain-containing protein</fullName>
    </recommendedName>
</protein>
<evidence type="ECO:0000313" key="4">
    <source>
        <dbReference type="EMBL" id="KIK48059.1"/>
    </source>
</evidence>
<sequence length="422" mass="47685">MTDMMASVSSESASSTSTSNVELDKQASPSFGHAMHKLFEFDPSYVNLNHGSYGSLPIPVRVACDKLSTRIEANPDKFLRIEYIQHWIEARTRVAKLIGADTDECVLVNNTLHGISTILRNFEWHEGDIIIGTNITYNAVARAIRYLGDIPPYTQVSTFDLHDFQQTRKVVAVVDAIAANPGVRLPWKEMVAICRDAGVWSVVDAAHSIGQELDVNLSEVKPDFWVSTCHKWLFAKRSCAVLYVPKRNQHVIKSCIPTPRNYYSPSDEDYNGPQNFVNLFEWTGTIDYVPFLSVNAALDFRQWLGGEYKINEYTHNLAIAGGKHLASLLGTNVMDPDGDLTLNMVNVELPIPGDIKYSNEINNLLKNTLLFEWNVYAVHYYHNGKWWTRCSVQIWNEISDFEVLANAFKDACQKVVLKFAKQ</sequence>
<evidence type="ECO:0000313" key="5">
    <source>
        <dbReference type="Proteomes" id="UP000054485"/>
    </source>
</evidence>
<dbReference type="Proteomes" id="UP000054485">
    <property type="component" value="Unassembled WGS sequence"/>
</dbReference>
<keyword evidence="5" id="KW-1185">Reference proteome</keyword>
<organism evidence="4 5">
    <name type="scientific">Suillus luteus UH-Slu-Lm8-n1</name>
    <dbReference type="NCBI Taxonomy" id="930992"/>
    <lineage>
        <taxon>Eukaryota</taxon>
        <taxon>Fungi</taxon>
        <taxon>Dikarya</taxon>
        <taxon>Basidiomycota</taxon>
        <taxon>Agaricomycotina</taxon>
        <taxon>Agaricomycetes</taxon>
        <taxon>Agaricomycetidae</taxon>
        <taxon>Boletales</taxon>
        <taxon>Suillineae</taxon>
        <taxon>Suillaceae</taxon>
        <taxon>Suillus</taxon>
    </lineage>
</organism>
<feature type="domain" description="Aminotransferase class V" evidence="3">
    <location>
        <begin position="63"/>
        <end position="347"/>
    </location>
</feature>
<keyword evidence="1" id="KW-0663">Pyridoxal phosphate</keyword>
<dbReference type="SUPFAM" id="SSF53383">
    <property type="entry name" value="PLP-dependent transferases"/>
    <property type="match status" value="1"/>
</dbReference>
<dbReference type="PANTHER" id="PTHR43092">
    <property type="entry name" value="L-CYSTEINE DESULFHYDRASE"/>
    <property type="match status" value="1"/>
</dbReference>
<dbReference type="AlphaFoldDB" id="A0A0D0BE41"/>
<reference evidence="5" key="2">
    <citation type="submission" date="2015-01" db="EMBL/GenBank/DDBJ databases">
        <title>Evolutionary Origins and Diversification of the Mycorrhizal Mutualists.</title>
        <authorList>
            <consortium name="DOE Joint Genome Institute"/>
            <consortium name="Mycorrhizal Genomics Consortium"/>
            <person name="Kohler A."/>
            <person name="Kuo A."/>
            <person name="Nagy L.G."/>
            <person name="Floudas D."/>
            <person name="Copeland A."/>
            <person name="Barry K.W."/>
            <person name="Cichocki N."/>
            <person name="Veneault-Fourrey C."/>
            <person name="LaButti K."/>
            <person name="Lindquist E.A."/>
            <person name="Lipzen A."/>
            <person name="Lundell T."/>
            <person name="Morin E."/>
            <person name="Murat C."/>
            <person name="Riley R."/>
            <person name="Ohm R."/>
            <person name="Sun H."/>
            <person name="Tunlid A."/>
            <person name="Henrissat B."/>
            <person name="Grigoriev I.V."/>
            <person name="Hibbett D.S."/>
            <person name="Martin F."/>
        </authorList>
    </citation>
    <scope>NUCLEOTIDE SEQUENCE [LARGE SCALE GENOMIC DNA]</scope>
    <source>
        <strain evidence="5">UH-Slu-Lm8-n1</strain>
    </source>
</reference>
<dbReference type="InterPro" id="IPR015422">
    <property type="entry name" value="PyrdxlP-dep_Trfase_small"/>
</dbReference>
<dbReference type="STRING" id="930992.A0A0D0BE41"/>
<dbReference type="HOGENOM" id="CLU_003433_3_0_1"/>
<dbReference type="FunCoup" id="A0A0D0BE41">
    <property type="interactions" value="18"/>
</dbReference>
<gene>
    <name evidence="4" type="ORF">CY34DRAFT_21053</name>
</gene>
<dbReference type="Pfam" id="PF00266">
    <property type="entry name" value="Aminotran_5"/>
    <property type="match status" value="1"/>
</dbReference>
<dbReference type="Gene3D" id="3.90.1150.10">
    <property type="entry name" value="Aspartate Aminotransferase, domain 1"/>
    <property type="match status" value="1"/>
</dbReference>